<dbReference type="HOGENOM" id="CLU_086119_0_0_1"/>
<comment type="catalytic activity">
    <reaction evidence="27">
        <text>a 1,2-diacyl-sn-glycero-3-phosphoethanolamine + S-adenosyl-L-methionine = a 1,2-diacyl-sn-glycero-3-phospho-N-methylethanolamine + S-adenosyl-L-homocysteine + H(+)</text>
        <dbReference type="Rhea" id="RHEA:11164"/>
        <dbReference type="ChEBI" id="CHEBI:15378"/>
        <dbReference type="ChEBI" id="CHEBI:57856"/>
        <dbReference type="ChEBI" id="CHEBI:59789"/>
        <dbReference type="ChEBI" id="CHEBI:64573"/>
        <dbReference type="ChEBI" id="CHEBI:64612"/>
        <dbReference type="EC" id="2.1.1.17"/>
    </reaction>
</comment>
<dbReference type="GeneID" id="20215997"/>
<keyword evidence="3 27" id="KW-0444">Lipid biosynthesis</keyword>
<dbReference type="RefSeq" id="XP_009020472.1">
    <property type="nucleotide sequence ID" value="XM_009022224.1"/>
</dbReference>
<evidence type="ECO:0000256" key="23">
    <source>
        <dbReference type="ARBA" id="ARBA00051880"/>
    </source>
</evidence>
<reference evidence="29 31" key="2">
    <citation type="journal article" date="2013" name="Nature">
        <title>Insights into bilaterian evolution from three spiralian genomes.</title>
        <authorList>
            <person name="Simakov O."/>
            <person name="Marletaz F."/>
            <person name="Cho S.J."/>
            <person name="Edsinger-Gonzales E."/>
            <person name="Havlak P."/>
            <person name="Hellsten U."/>
            <person name="Kuo D.H."/>
            <person name="Larsson T."/>
            <person name="Lv J."/>
            <person name="Arendt D."/>
            <person name="Savage R."/>
            <person name="Osoegawa K."/>
            <person name="de Jong P."/>
            <person name="Grimwood J."/>
            <person name="Chapman J.A."/>
            <person name="Shapiro H."/>
            <person name="Aerts A."/>
            <person name="Otillar R.P."/>
            <person name="Terry A.Y."/>
            <person name="Boore J.L."/>
            <person name="Grigoriev I.V."/>
            <person name="Lindberg D.R."/>
            <person name="Seaver E.C."/>
            <person name="Weisblat D.A."/>
            <person name="Putnam N.H."/>
            <person name="Rokhsar D.S."/>
        </authorList>
    </citation>
    <scope>NUCLEOTIDE SEQUENCE</scope>
</reference>
<dbReference type="OMA" id="PTFWNIA"/>
<accession>T1G4J9</accession>
<evidence type="ECO:0000256" key="8">
    <source>
        <dbReference type="ARBA" id="ARBA00022824"/>
    </source>
</evidence>
<evidence type="ECO:0000256" key="15">
    <source>
        <dbReference type="ARBA" id="ARBA00050433"/>
    </source>
</evidence>
<feature type="binding site" evidence="27">
    <location>
        <begin position="98"/>
        <end position="100"/>
    </location>
    <ligand>
        <name>S-adenosyl-L-methionine</name>
        <dbReference type="ChEBI" id="CHEBI:59789"/>
    </ligand>
</feature>
<evidence type="ECO:0000256" key="24">
    <source>
        <dbReference type="ARBA" id="ARBA00051941"/>
    </source>
</evidence>
<comment type="catalytic activity">
    <reaction evidence="23">
        <text>1,2-di-(9Z,12Z,15Z-octadecatrienoyl)-sn-glycero-3-phospho-N-methylethanolamine + S-adenosyl-L-methionine = 1,2-di-(9Z,12Z,15Z-octadecatrienoyl)-sn-glycero-3-phospho-N,N-dimethylethanolamine + S-adenosyl-L-homocysteine + H(+)</text>
        <dbReference type="Rhea" id="RHEA:70755"/>
        <dbReference type="ChEBI" id="CHEBI:15378"/>
        <dbReference type="ChEBI" id="CHEBI:57856"/>
        <dbReference type="ChEBI" id="CHEBI:59789"/>
        <dbReference type="ChEBI" id="CHEBI:189859"/>
        <dbReference type="ChEBI" id="CHEBI:189860"/>
    </reaction>
    <physiologicalReaction direction="left-to-right" evidence="23">
        <dbReference type="Rhea" id="RHEA:70756"/>
    </physiologicalReaction>
</comment>
<dbReference type="HAMAP" id="MF_03216">
    <property type="entry name" value="PLMT"/>
    <property type="match status" value="1"/>
</dbReference>
<dbReference type="Pfam" id="PF04191">
    <property type="entry name" value="PEMT"/>
    <property type="match status" value="1"/>
</dbReference>
<keyword evidence="11 27" id="KW-0496">Mitochondrion</keyword>
<evidence type="ECO:0000256" key="1">
    <source>
        <dbReference type="ARBA" id="ARBA00004969"/>
    </source>
</evidence>
<evidence type="ECO:0000256" key="14">
    <source>
        <dbReference type="ARBA" id="ARBA00023264"/>
    </source>
</evidence>
<dbReference type="InterPro" id="IPR024960">
    <property type="entry name" value="PEMT/MFAP"/>
</dbReference>
<feature type="intramembrane region" description="Helical" evidence="27">
    <location>
        <begin position="13"/>
        <end position="33"/>
    </location>
</feature>
<sequence length="181" mass="20614">MAVDEFGIIWSDKNLQFAMFCIIFNPIYWNVVARLNYYTKFLEKIFESKKIACSVFAVTIILLGFYRDWLFTIAMKSQPANPMFDSLIVHCLGWLLIAIGTSLVLSAFFALGFYGCFLGDYFGILLPEKVTAFPFNIFNNPMYFGSFLNFLGTSLLYNSESGIFLSILVALVYSGMLIFET</sequence>
<dbReference type="STRING" id="6412.T1G4J9"/>
<evidence type="ECO:0000256" key="6">
    <source>
        <dbReference type="ARBA" id="ARBA00022691"/>
    </source>
</evidence>
<dbReference type="EMBL" id="KB096785">
    <property type="protein sequence ID" value="ESO01236.1"/>
    <property type="molecule type" value="Genomic_DNA"/>
</dbReference>
<comment type="pathway">
    <text evidence="1 27">Phospholipid metabolism; phosphatidylcholine biosynthesis.</text>
</comment>
<evidence type="ECO:0000256" key="5">
    <source>
        <dbReference type="ARBA" id="ARBA00022679"/>
    </source>
</evidence>
<dbReference type="GO" id="GO:0031966">
    <property type="term" value="C:mitochondrial membrane"/>
    <property type="evidence" value="ECO:0007669"/>
    <property type="project" value="UniProtKB-SubCell"/>
</dbReference>
<comment type="similarity">
    <text evidence="27">Belongs to the class VI-like SAM-binding methyltransferase superfamily. PEMT/PEM2 methyltransferase family.</text>
</comment>
<dbReference type="Proteomes" id="UP000015101">
    <property type="component" value="Unassembled WGS sequence"/>
</dbReference>
<dbReference type="GO" id="GO:0032259">
    <property type="term" value="P:methylation"/>
    <property type="evidence" value="ECO:0007669"/>
    <property type="project" value="UniProtKB-KW"/>
</dbReference>
<dbReference type="EC" id="2.1.1.17" evidence="27"/>
<dbReference type="InParanoid" id="T1G4J9"/>
<proteinExistence type="inferred from homology"/>
<evidence type="ECO:0000256" key="22">
    <source>
        <dbReference type="ARBA" id="ARBA00051455"/>
    </source>
</evidence>
<dbReference type="EnsemblMetazoa" id="HelroT81871">
    <property type="protein sequence ID" value="HelroP81871"/>
    <property type="gene ID" value="HelroG81871"/>
</dbReference>
<evidence type="ECO:0000256" key="19">
    <source>
        <dbReference type="ARBA" id="ARBA00050899"/>
    </source>
</evidence>
<evidence type="ECO:0000313" key="29">
    <source>
        <dbReference type="EMBL" id="ESO01236.1"/>
    </source>
</evidence>
<keyword evidence="7 27" id="KW-0812">Transmembrane</keyword>
<keyword evidence="12 27" id="KW-0472">Membrane</keyword>
<feature type="transmembrane region" description="Helical" evidence="28">
    <location>
        <begin position="17"/>
        <end position="39"/>
    </location>
</feature>
<comment type="catalytic activity">
    <reaction evidence="22">
        <text>1,2-di-(9Z-octadecenoyl)-sn-glycero-3-phospho-N-methylethanolamine + S-adenosyl-L-methionine = 1,2-di-(9Z-octadecenoyl)-sn-glycero-3-phospho-N,N-dimethylethanolamine + S-adenosyl-L-homocysteine + H(+)</text>
        <dbReference type="Rhea" id="RHEA:46112"/>
        <dbReference type="ChEBI" id="CHEBI:15378"/>
        <dbReference type="ChEBI" id="CHEBI:57856"/>
        <dbReference type="ChEBI" id="CHEBI:59789"/>
        <dbReference type="ChEBI" id="CHEBI:85679"/>
        <dbReference type="ChEBI" id="CHEBI:85680"/>
    </reaction>
    <physiologicalReaction direction="left-to-right" evidence="22">
        <dbReference type="Rhea" id="RHEA:46113"/>
    </physiologicalReaction>
</comment>
<dbReference type="AlphaFoldDB" id="T1G4J9"/>
<dbReference type="EMBL" id="AMQM01005028">
    <property type="status" value="NOT_ANNOTATED_CDS"/>
    <property type="molecule type" value="Genomic_DNA"/>
</dbReference>
<comment type="catalytic activity">
    <reaction evidence="27">
        <text>a 1,2-diacyl-sn-glycero-3-phospho-N-methylethanolamine + S-adenosyl-L-methionine = a 1,2-diacyl-sn-glycero-3-phospho-N,N-dimethylethanolamine + S-adenosyl-L-homocysteine + H(+)</text>
        <dbReference type="Rhea" id="RHEA:32735"/>
        <dbReference type="ChEBI" id="CHEBI:15378"/>
        <dbReference type="ChEBI" id="CHEBI:57856"/>
        <dbReference type="ChEBI" id="CHEBI:59789"/>
        <dbReference type="ChEBI" id="CHEBI:64572"/>
        <dbReference type="ChEBI" id="CHEBI:64573"/>
        <dbReference type="EC" id="2.1.1.71"/>
    </reaction>
</comment>
<evidence type="ECO:0000256" key="17">
    <source>
        <dbReference type="ARBA" id="ARBA00050788"/>
    </source>
</evidence>
<dbReference type="GO" id="GO:0006656">
    <property type="term" value="P:phosphatidylcholine biosynthetic process"/>
    <property type="evidence" value="ECO:0000318"/>
    <property type="project" value="GO_Central"/>
</dbReference>
<evidence type="ECO:0000256" key="16">
    <source>
        <dbReference type="ARBA" id="ARBA00050744"/>
    </source>
</evidence>
<dbReference type="UniPathway" id="UPA00753"/>
<evidence type="ECO:0000256" key="18">
    <source>
        <dbReference type="ARBA" id="ARBA00050814"/>
    </source>
</evidence>
<feature type="topological domain" description="Lumenal" evidence="27">
    <location>
        <begin position="115"/>
        <end position="157"/>
    </location>
</feature>
<dbReference type="Gene3D" id="1.20.120.1630">
    <property type="match status" value="1"/>
</dbReference>
<reference evidence="31" key="1">
    <citation type="submission" date="2012-12" db="EMBL/GenBank/DDBJ databases">
        <authorList>
            <person name="Hellsten U."/>
            <person name="Grimwood J."/>
            <person name="Chapman J.A."/>
            <person name="Shapiro H."/>
            <person name="Aerts A."/>
            <person name="Otillar R.P."/>
            <person name="Terry A.Y."/>
            <person name="Boore J.L."/>
            <person name="Simakov O."/>
            <person name="Marletaz F."/>
            <person name="Cho S.-J."/>
            <person name="Edsinger-Gonzales E."/>
            <person name="Havlak P."/>
            <person name="Kuo D.-H."/>
            <person name="Larsson T."/>
            <person name="Lv J."/>
            <person name="Arendt D."/>
            <person name="Savage R."/>
            <person name="Osoegawa K."/>
            <person name="de Jong P."/>
            <person name="Lindberg D.R."/>
            <person name="Seaver E.C."/>
            <person name="Weisblat D.A."/>
            <person name="Putnam N.H."/>
            <person name="Grigoriev I.V."/>
            <person name="Rokhsar D.S."/>
        </authorList>
    </citation>
    <scope>NUCLEOTIDE SEQUENCE</scope>
</reference>
<comment type="pathway">
    <text evidence="2">Lipid metabolism.</text>
</comment>
<evidence type="ECO:0000256" key="2">
    <source>
        <dbReference type="ARBA" id="ARBA00005189"/>
    </source>
</evidence>
<dbReference type="EC" id="2.1.1.71" evidence="27"/>
<dbReference type="KEGG" id="hro:HELRODRAFT_81871"/>
<evidence type="ECO:0000313" key="31">
    <source>
        <dbReference type="Proteomes" id="UP000015101"/>
    </source>
</evidence>
<feature type="transmembrane region" description="Helical" evidence="28">
    <location>
        <begin position="51"/>
        <end position="67"/>
    </location>
</feature>
<evidence type="ECO:0000256" key="28">
    <source>
        <dbReference type="SAM" id="Phobius"/>
    </source>
</evidence>
<dbReference type="PANTHER" id="PTHR15458:SF5">
    <property type="entry name" value="PHOSPHATIDYLETHANOLAMINE N-METHYLTRANSFERASE"/>
    <property type="match status" value="1"/>
</dbReference>
<keyword evidence="6 27" id="KW-0949">S-adenosyl-L-methionine</keyword>
<dbReference type="GO" id="GO:0005789">
    <property type="term" value="C:endoplasmic reticulum membrane"/>
    <property type="evidence" value="ECO:0007669"/>
    <property type="project" value="UniProtKB-SubCell"/>
</dbReference>
<evidence type="ECO:0000256" key="27">
    <source>
        <dbReference type="HAMAP-Rule" id="MF_03216"/>
    </source>
</evidence>
<evidence type="ECO:0000256" key="11">
    <source>
        <dbReference type="ARBA" id="ARBA00023128"/>
    </source>
</evidence>
<evidence type="ECO:0000256" key="3">
    <source>
        <dbReference type="ARBA" id="ARBA00022516"/>
    </source>
</evidence>
<evidence type="ECO:0000256" key="25">
    <source>
        <dbReference type="ARBA" id="ARBA00052126"/>
    </source>
</evidence>
<comment type="catalytic activity">
    <reaction evidence="20">
        <text>1,2-di-(9Z,12Z,15Z-octadecatrienoyl)-sn-glycero-3-phospho-N,N-dimethylethanolamine + S-adenosyl-L-methionine = 1,2-di-(9Z,12Z,15Z-octadecatrienoyl)-sn-glycero-3-phosphocholine + S-adenosyl-L-homocysteine + H(+)</text>
        <dbReference type="Rhea" id="RHEA:70759"/>
        <dbReference type="ChEBI" id="CHEBI:15378"/>
        <dbReference type="ChEBI" id="CHEBI:57856"/>
        <dbReference type="ChEBI" id="CHEBI:59789"/>
        <dbReference type="ChEBI" id="CHEBI:86161"/>
        <dbReference type="ChEBI" id="CHEBI:189860"/>
    </reaction>
    <physiologicalReaction direction="left-to-right" evidence="20">
        <dbReference type="Rhea" id="RHEA:70760"/>
    </physiologicalReaction>
</comment>
<comment type="catalytic activity">
    <reaction evidence="27">
        <text>a 1,2-diacyl-sn-glycero-3-phospho-N,N-dimethylethanolamine + S-adenosyl-L-methionine = a 1,2-diacyl-sn-glycero-3-phosphocholine + S-adenosyl-L-homocysteine + H(+)</text>
        <dbReference type="Rhea" id="RHEA:32739"/>
        <dbReference type="ChEBI" id="CHEBI:15378"/>
        <dbReference type="ChEBI" id="CHEBI:57643"/>
        <dbReference type="ChEBI" id="CHEBI:57856"/>
        <dbReference type="ChEBI" id="CHEBI:59789"/>
        <dbReference type="ChEBI" id="CHEBI:64572"/>
    </reaction>
</comment>
<feature type="topological domain" description="Cytoplasmic" evidence="27">
    <location>
        <begin position="67"/>
        <end position="93"/>
    </location>
</feature>
<evidence type="ECO:0000256" key="20">
    <source>
        <dbReference type="ARBA" id="ARBA00051210"/>
    </source>
</evidence>
<evidence type="ECO:0000256" key="7">
    <source>
        <dbReference type="ARBA" id="ARBA00022692"/>
    </source>
</evidence>
<comment type="catalytic activity">
    <reaction evidence="17">
        <text>1,2-di-(9Z,12Z-octadecadienoyl)-sn-glycero-3-phosphoethanolamine + S-adenosyl-L-methionine = 1,2-di-(9Z,12Z-octadecadienoyl)-sn-glycero-3-phospho-N-methylethanolamine + S-adenosyl-L-homocysteine + H(+)</text>
        <dbReference type="Rhea" id="RHEA:70739"/>
        <dbReference type="ChEBI" id="CHEBI:15378"/>
        <dbReference type="ChEBI" id="CHEBI:57856"/>
        <dbReference type="ChEBI" id="CHEBI:59789"/>
        <dbReference type="ChEBI" id="CHEBI:172403"/>
        <dbReference type="ChEBI" id="CHEBI:189848"/>
    </reaction>
    <physiologicalReaction direction="left-to-right" evidence="17">
        <dbReference type="Rhea" id="RHEA:70740"/>
    </physiologicalReaction>
</comment>
<evidence type="ECO:0000256" key="26">
    <source>
        <dbReference type="ARBA" id="ARBA00052148"/>
    </source>
</evidence>
<reference evidence="30" key="3">
    <citation type="submission" date="2015-06" db="UniProtKB">
        <authorList>
            <consortium name="EnsemblMetazoa"/>
        </authorList>
    </citation>
    <scope>IDENTIFICATION</scope>
</reference>
<keyword evidence="5 27" id="KW-0808">Transferase</keyword>
<evidence type="ECO:0000256" key="13">
    <source>
        <dbReference type="ARBA" id="ARBA00023209"/>
    </source>
</evidence>
<comment type="function">
    <text evidence="27">Catalyzes the three sequential steps of the methylation pathway for the biosynthesis of phosphatidylcholine, a critical and essential component for membrane structure. Uses S-adenosylmethionine (S-adenosyl-L-methionine, SAM or AdoMet) as the methyl group donor for the methylation of phosphatidylethanolamine (1,2-diacyl-sn-glycero-3-phosphoethanolamine, PE) to phosphatidylmonomethylethanolamine (1,2-diacyl-sn-glycero-3-phospho-N-methylethanolamine, PMME), PMME to phosphatidyldimethylethanolamine (1,2-diacyl-sn-glycero-3-phospho-N,N-dimethylethanolamine, PDME), and PDME to phosphatidylcholine (1,2-diacyl-sn-glycero-3-phosphocholine, PC), producing S-adenosyl-L-homocysteine in each step.</text>
</comment>
<feature type="transmembrane region" description="Helical" evidence="28">
    <location>
        <begin position="137"/>
        <end position="157"/>
    </location>
</feature>
<feature type="topological domain" description="Cytoplasmic" evidence="27">
    <location>
        <begin position="179"/>
        <end position="181"/>
    </location>
</feature>
<dbReference type="CTD" id="20215997"/>
<evidence type="ECO:0000256" key="9">
    <source>
        <dbReference type="ARBA" id="ARBA00022989"/>
    </source>
</evidence>
<comment type="catalytic activity">
    <reaction evidence="26">
        <text>1,2-di-(9Z-octadecenoyl)-sn-glycero-3-phospho-N,N-dimethylethanolamine + S-adenosyl-L-methionine = 1,2-di-(9Z-octadecenoyl)-sn-glycero-3-phosphocholine + S-adenosyl-L-homocysteine + H(+)</text>
        <dbReference type="Rhea" id="RHEA:70623"/>
        <dbReference type="ChEBI" id="CHEBI:15378"/>
        <dbReference type="ChEBI" id="CHEBI:57856"/>
        <dbReference type="ChEBI" id="CHEBI:59789"/>
        <dbReference type="ChEBI" id="CHEBI:74669"/>
        <dbReference type="ChEBI" id="CHEBI:85680"/>
    </reaction>
    <physiologicalReaction direction="left-to-right" evidence="26">
        <dbReference type="Rhea" id="RHEA:70624"/>
    </physiologicalReaction>
</comment>
<comment type="subcellular location">
    <subcellularLocation>
        <location evidence="27">Endoplasmic reticulum membrane</location>
        <topology evidence="27">Multi-pass membrane protein</topology>
    </subcellularLocation>
    <subcellularLocation>
        <location evidence="27">Mitochondrion membrane</location>
        <topology evidence="27">Multi-pass membrane protein</topology>
    </subcellularLocation>
</comment>
<organism evidence="30 31">
    <name type="scientific">Helobdella robusta</name>
    <name type="common">Californian leech</name>
    <dbReference type="NCBI Taxonomy" id="6412"/>
    <lineage>
        <taxon>Eukaryota</taxon>
        <taxon>Metazoa</taxon>
        <taxon>Spiralia</taxon>
        <taxon>Lophotrochozoa</taxon>
        <taxon>Annelida</taxon>
        <taxon>Clitellata</taxon>
        <taxon>Hirudinea</taxon>
        <taxon>Rhynchobdellida</taxon>
        <taxon>Glossiphoniidae</taxon>
        <taxon>Helobdella</taxon>
    </lineage>
</organism>
<dbReference type="eggNOG" id="KOG4142">
    <property type="taxonomic scope" value="Eukaryota"/>
</dbReference>
<dbReference type="GO" id="GO:0000773">
    <property type="term" value="F:phosphatidyl-N-methylethanolamine N-methyltransferase activity"/>
    <property type="evidence" value="ECO:0007669"/>
    <property type="project" value="UniProtKB-UniRule"/>
</dbReference>
<dbReference type="PANTHER" id="PTHR15458">
    <property type="entry name" value="PHOSPHATIDYLETHANOLAMINE N-METHYLTRANSFERASE"/>
    <property type="match status" value="1"/>
</dbReference>
<keyword evidence="9 27" id="KW-1133">Transmembrane helix</keyword>
<name>T1G4J9_HELRO</name>
<evidence type="ECO:0000256" key="10">
    <source>
        <dbReference type="ARBA" id="ARBA00023098"/>
    </source>
</evidence>
<keyword evidence="10 27" id="KW-0443">Lipid metabolism</keyword>
<evidence type="ECO:0000313" key="30">
    <source>
        <dbReference type="EnsemblMetazoa" id="HelroP81871"/>
    </source>
</evidence>
<comment type="catalytic activity">
    <reaction evidence="18">
        <text>1,2-di-(9Z,12Z-octadecadienoyl)-sn-glycero-3-phospho-N-methylethanolamine + S-adenosyl-L-methionine = 1,2-di-(9Z,12Z-octadecadienoyl)-sn-glycero-3-phospho-N,N-dimethylethanolamine + S-adenosyl-L-homocysteine + H(+)</text>
        <dbReference type="Rhea" id="RHEA:70743"/>
        <dbReference type="ChEBI" id="CHEBI:15378"/>
        <dbReference type="ChEBI" id="CHEBI:57856"/>
        <dbReference type="ChEBI" id="CHEBI:59789"/>
        <dbReference type="ChEBI" id="CHEBI:189848"/>
        <dbReference type="ChEBI" id="CHEBI:189849"/>
    </reaction>
    <physiologicalReaction direction="left-to-right" evidence="18">
        <dbReference type="Rhea" id="RHEA:70744"/>
    </physiologicalReaction>
</comment>
<feature type="topological domain" description="Lumenal" evidence="27">
    <location>
        <begin position="1"/>
        <end position="12"/>
    </location>
</feature>
<protein>
    <recommendedName>
        <fullName evidence="27">Phosphatidylethanolamine N-methyltransferase</fullName>
        <shortName evidence="27">PEAMT</shortName>
        <shortName evidence="27">PEMT</shortName>
        <ecNumber evidence="27">2.1.1.17</ecNumber>
        <ecNumber evidence="27">2.1.1.71</ecNumber>
    </recommendedName>
    <alternativeName>
        <fullName evidence="27">Phospholipid methyltransferase</fullName>
        <shortName evidence="27">PLMT</shortName>
    </alternativeName>
</protein>
<feature type="transmembrane region" description="Helical" evidence="28">
    <location>
        <begin position="87"/>
        <end position="117"/>
    </location>
</feature>
<gene>
    <name evidence="30" type="primary">20215997</name>
    <name evidence="29" type="ORF">HELRODRAFT_81871</name>
</gene>
<keyword evidence="14 27" id="KW-1208">Phospholipid metabolism</keyword>
<comment type="catalytic activity">
    <reaction evidence="25">
        <text>1,2-di-(9Z,12Z,15Z-octadecatrienoyl)-sn-glycero-3-phosphoethanolamine + S-adenosyl-L-methionine = 1,2-di-(9Z,12Z,15Z-octadecatrienoyl)-sn-glycero-3-phospho-N-methylethanolamine + S-adenosyl-L-homocysteine + H(+)</text>
        <dbReference type="Rhea" id="RHEA:70751"/>
        <dbReference type="ChEBI" id="CHEBI:15378"/>
        <dbReference type="ChEBI" id="CHEBI:57856"/>
        <dbReference type="ChEBI" id="CHEBI:59789"/>
        <dbReference type="ChEBI" id="CHEBI:189858"/>
        <dbReference type="ChEBI" id="CHEBI:189859"/>
    </reaction>
    <physiologicalReaction direction="left-to-right" evidence="25">
        <dbReference type="Rhea" id="RHEA:70752"/>
    </physiologicalReaction>
</comment>
<dbReference type="GO" id="GO:0004608">
    <property type="term" value="F:phosphatidylethanolamine N-methyltransferase activity"/>
    <property type="evidence" value="ECO:0007669"/>
    <property type="project" value="UniProtKB-UniRule"/>
</dbReference>
<evidence type="ECO:0000256" key="21">
    <source>
        <dbReference type="ARBA" id="ARBA00051451"/>
    </source>
</evidence>
<feature type="binding site" evidence="27">
    <location>
        <begin position="180"/>
        <end position="181"/>
    </location>
    <ligand>
        <name>S-adenosyl-L-methionine</name>
        <dbReference type="ChEBI" id="CHEBI:59789"/>
    </ligand>
</feature>
<comment type="catalytic activity">
    <reaction evidence="15">
        <text>1-hexadecanoyl-2-(4Z,7Z,10Z,13Z,16Z,19Z-docosahexaenoyl)-sn-glycero-3-phospho-N,N-dimethylethanolamine + S-adenosyl-L-methionine = 1-hexadecanoyl-2-(4Z,7Z,10Z,13Z,16Z,19Z-docosahexaenoyl)-sn-glycero-3-phosphocholine + S-adenosyl-L-homocysteine + H(+)</text>
        <dbReference type="Rhea" id="RHEA:70771"/>
        <dbReference type="ChEBI" id="CHEBI:15378"/>
        <dbReference type="ChEBI" id="CHEBI:57856"/>
        <dbReference type="ChEBI" id="CHEBI:59789"/>
        <dbReference type="ChEBI" id="CHEBI:74963"/>
        <dbReference type="ChEBI" id="CHEBI:189862"/>
    </reaction>
    <physiologicalReaction direction="left-to-right" evidence="15">
        <dbReference type="Rhea" id="RHEA:70772"/>
    </physiologicalReaction>
</comment>
<comment type="catalytic activity">
    <reaction evidence="19">
        <text>1-hexadecanoyl-2-(4Z,7Z,10Z,13Z,16Z,19Z-docosahexaenoyl)-sn-glycero-3-phospho-N-methylethanolamine + S-adenosyl-L-methionine = 1-hexadecanoyl-2-(4Z,7Z,10Z,13Z,16Z,19Z-docosahexaenoyl)-sn-glycero-3-phospho-N,N-dimethylethanolamine + S-adenosyl-L-homocysteine + H(+)</text>
        <dbReference type="Rhea" id="RHEA:70767"/>
        <dbReference type="ChEBI" id="CHEBI:15378"/>
        <dbReference type="ChEBI" id="CHEBI:57856"/>
        <dbReference type="ChEBI" id="CHEBI:59789"/>
        <dbReference type="ChEBI" id="CHEBI:189861"/>
        <dbReference type="ChEBI" id="CHEBI:189862"/>
    </reaction>
    <physiologicalReaction direction="left-to-right" evidence="19">
        <dbReference type="Rhea" id="RHEA:70768"/>
    </physiologicalReaction>
</comment>
<feature type="transmembrane region" description="Helical" evidence="28">
    <location>
        <begin position="163"/>
        <end position="179"/>
    </location>
</feature>
<feature type="topological domain" description="Lumenal" evidence="27">
    <location>
        <begin position="34"/>
        <end position="45"/>
    </location>
</feature>
<evidence type="ECO:0000256" key="4">
    <source>
        <dbReference type="ARBA" id="ARBA00022603"/>
    </source>
</evidence>
<keyword evidence="31" id="KW-1185">Reference proteome</keyword>
<evidence type="ECO:0000256" key="12">
    <source>
        <dbReference type="ARBA" id="ARBA00023136"/>
    </source>
</evidence>
<keyword evidence="8 27" id="KW-0256">Endoplasmic reticulum</keyword>
<dbReference type="OrthoDB" id="8300106at2759"/>
<comment type="catalytic activity">
    <reaction evidence="21">
        <text>1,2-di-(9Z,12Z-octadecadienoyl)-sn-glycero-3-phospho-N,N-dimethylethanolamine + S-adenosyl-L-methionine = 1,2-di-(9Z,12Z-octadecadienoyl)-sn-glycero-3-phosphocholine + S-adenosyl-L-homocysteine + H(+)</text>
        <dbReference type="Rhea" id="RHEA:70747"/>
        <dbReference type="ChEBI" id="CHEBI:15378"/>
        <dbReference type="ChEBI" id="CHEBI:42027"/>
        <dbReference type="ChEBI" id="CHEBI:57856"/>
        <dbReference type="ChEBI" id="CHEBI:59789"/>
        <dbReference type="ChEBI" id="CHEBI:189849"/>
    </reaction>
    <physiologicalReaction direction="left-to-right" evidence="21">
        <dbReference type="Rhea" id="RHEA:70748"/>
    </physiologicalReaction>
</comment>
<keyword evidence="13 27" id="KW-0594">Phospholipid biosynthesis</keyword>
<comment type="catalytic activity">
    <reaction evidence="16">
        <text>1-hexadecanoyl-2-(4Z,7Z,10Z,13Z,16Z,19Z-docosahexaenoyl)-sn-glycero-3-phosphoethanolamine + S-adenosyl-L-methionine = 1-hexadecanoyl-2-(4Z,7Z,10Z,13Z,16Z,19Z-docosahexaenoyl)-sn-glycero-3-phospho-N-methylethanolamine + S-adenosyl-L-homocysteine + H(+)</text>
        <dbReference type="Rhea" id="RHEA:70763"/>
        <dbReference type="ChEBI" id="CHEBI:15378"/>
        <dbReference type="ChEBI" id="CHEBI:57856"/>
        <dbReference type="ChEBI" id="CHEBI:59789"/>
        <dbReference type="ChEBI" id="CHEBI:78261"/>
        <dbReference type="ChEBI" id="CHEBI:189861"/>
    </reaction>
    <physiologicalReaction direction="left-to-right" evidence="16">
        <dbReference type="Rhea" id="RHEA:70764"/>
    </physiologicalReaction>
</comment>
<dbReference type="InterPro" id="IPR007318">
    <property type="entry name" value="Phopholipid_MeTrfase"/>
</dbReference>
<dbReference type="PROSITE" id="PS51599">
    <property type="entry name" value="SAM_PEMT_PEM2"/>
    <property type="match status" value="1"/>
</dbReference>
<dbReference type="FunFam" id="1.20.120.1630:FF:000005">
    <property type="entry name" value="Phosphatidylethanolamine N-methyltransferase"/>
    <property type="match status" value="1"/>
</dbReference>
<comment type="catalytic activity">
    <reaction evidence="24">
        <text>1,2-di-(9Z-octadecenoyl)-sn-glycero-3-phosphoethanolamine + S-adenosyl-L-methionine = 1,2-di-(9Z-octadecenoyl)-sn-glycero-3-phospho-N-methylethanolamine + S-adenosyl-L-homocysteine + H(+)</text>
        <dbReference type="Rhea" id="RHEA:70619"/>
        <dbReference type="ChEBI" id="CHEBI:15378"/>
        <dbReference type="ChEBI" id="CHEBI:57856"/>
        <dbReference type="ChEBI" id="CHEBI:59789"/>
        <dbReference type="ChEBI" id="CHEBI:74986"/>
        <dbReference type="ChEBI" id="CHEBI:85679"/>
    </reaction>
    <physiologicalReaction direction="left-to-right" evidence="24">
        <dbReference type="Rhea" id="RHEA:70620"/>
    </physiologicalReaction>
</comment>
<keyword evidence="4 27" id="KW-0489">Methyltransferase</keyword>